<organism evidence="3 4">
    <name type="scientific">Parageobacillus toebii</name>
    <dbReference type="NCBI Taxonomy" id="153151"/>
    <lineage>
        <taxon>Bacteria</taxon>
        <taxon>Bacillati</taxon>
        <taxon>Bacillota</taxon>
        <taxon>Bacilli</taxon>
        <taxon>Bacillales</taxon>
        <taxon>Anoxybacillaceae</taxon>
        <taxon>Parageobacillus</taxon>
    </lineage>
</organism>
<evidence type="ECO:0000256" key="1">
    <source>
        <dbReference type="SAM" id="Coils"/>
    </source>
</evidence>
<dbReference type="PATRIC" id="fig|153151.4.peg.150"/>
<evidence type="ECO:0000256" key="2">
    <source>
        <dbReference type="SAM" id="Phobius"/>
    </source>
</evidence>
<dbReference type="AlphaFoldDB" id="A0A150MUC2"/>
<feature type="transmembrane region" description="Helical" evidence="2">
    <location>
        <begin position="267"/>
        <end position="285"/>
    </location>
</feature>
<evidence type="ECO:0000313" key="4">
    <source>
        <dbReference type="Proteomes" id="UP000075324"/>
    </source>
</evidence>
<keyword evidence="2" id="KW-1133">Transmembrane helix</keyword>
<feature type="coiled-coil region" evidence="1">
    <location>
        <begin position="94"/>
        <end position="125"/>
    </location>
</feature>
<keyword evidence="1" id="KW-0175">Coiled coil</keyword>
<keyword evidence="2" id="KW-0472">Membrane</keyword>
<protein>
    <submittedName>
        <fullName evidence="3">Uncharacterized protein</fullName>
    </submittedName>
</protein>
<comment type="caution">
    <text evidence="3">The sequence shown here is derived from an EMBL/GenBank/DDBJ whole genome shotgun (WGS) entry which is preliminary data.</text>
</comment>
<feature type="transmembrane region" description="Helical" evidence="2">
    <location>
        <begin position="233"/>
        <end position="255"/>
    </location>
</feature>
<dbReference type="Proteomes" id="UP000075324">
    <property type="component" value="Unassembled WGS sequence"/>
</dbReference>
<name>A0A150MUC2_9BACL</name>
<sequence>MQDQINAELNNINNQLFNFNVTFRDHNHLNTLNQRLDNILLFTSQLVNIVNEESIETIRETVTSFRKSVGQQKSFLERQQEEFLEKSSSIYDQIEDFKQKIEDYESKLNLELQKIQDKYNELHQNFITSQESRSQQFLELKGKFIEEFDEITEDLNNKTQEIISSFQEKFDSITEELTSTYESFLEETKQKLADYDSMLESHKKSVEELVGIISTSSISGHFKEVADNKRKAAFWWQIGTIGSFLGTIAYGFYAFIWNNHEIDWPGLIARFIVTVALGSLTAYTAKQAAYNEAEERKNRKMEIELKTLNPYLASFSPEDQIKLKQQLFPHIFGKEEVAVSQETTPTSNANSDLVNVPLNTNLVTQAIQVLIDVAKGTKTQ</sequence>
<reference evidence="3 4" key="1">
    <citation type="submission" date="2016-01" db="EMBL/GenBank/DDBJ databases">
        <title>Draft Genome Sequences of Seven Thermophilic Sporeformers Isolated from Foods.</title>
        <authorList>
            <person name="Berendsen E.M."/>
            <person name="Wells-Bennik M.H."/>
            <person name="Krawcyk A.O."/>
            <person name="De Jong A."/>
            <person name="Holsappel S."/>
            <person name="Eijlander R.T."/>
            <person name="Kuipers O.P."/>
        </authorList>
    </citation>
    <scope>NUCLEOTIDE SEQUENCE [LARGE SCALE GENOMIC DNA]</scope>
    <source>
        <strain evidence="3 4">B4110</strain>
    </source>
</reference>
<dbReference type="EMBL" id="LQYW01000088">
    <property type="protein sequence ID" value="KYD27962.1"/>
    <property type="molecule type" value="Genomic_DNA"/>
</dbReference>
<dbReference type="RefSeq" id="WP_062678486.1">
    <property type="nucleotide sequence ID" value="NZ_LQYW01000088.1"/>
</dbReference>
<gene>
    <name evidence="3" type="ORF">B4110_3740</name>
</gene>
<accession>A0A150MUC2</accession>
<proteinExistence type="predicted"/>
<evidence type="ECO:0000313" key="3">
    <source>
        <dbReference type="EMBL" id="KYD27962.1"/>
    </source>
</evidence>
<dbReference type="Gene3D" id="1.20.120.20">
    <property type="entry name" value="Apolipoprotein"/>
    <property type="match status" value="1"/>
</dbReference>
<keyword evidence="2" id="KW-0812">Transmembrane</keyword>